<gene>
    <name evidence="1" type="ORF">F4820DRAFT_408361</name>
</gene>
<accession>A0ACB9ZBL3</accession>
<keyword evidence="2" id="KW-1185">Reference proteome</keyword>
<comment type="caution">
    <text evidence="1">The sequence shown here is derived from an EMBL/GenBank/DDBJ whole genome shotgun (WGS) entry which is preliminary data.</text>
</comment>
<sequence length="400" mass="43803">MMTTSLRHLVRLYTPIQQVTRNPPLPLFRHAGHILHSRPATVRARVPPGRNSFEKVRFTIADVPPLSFWAEYIKHPMIQPDEVSAAECLEACRRYAALAIENSPGWRQRALTTTAPTITTSNGNSGGASSQDDGKVSLRTLNYVFAFLIQSGTAGHLATHIMHSGVMLGHAPSVLTAARLALERDLLDRPHFAPAKEALERLAASASSSSPSSSSRSSTKRLDRGNSSGDGDGDYYLADALTAMGLIHARQNTPAGDERALRFFDRASHAAAAAAAWQWRASAVLAQTKIHLRRGRRDRARELLRETAPMLDNAEAYYQYAQLLEGEIDDPERVALLERAAVGGAEGAAREMSRVELLRLEEEDGEKKAGGKGGLSEREKRDRRFLADEWLVIAGDKASI</sequence>
<evidence type="ECO:0000313" key="2">
    <source>
        <dbReference type="Proteomes" id="UP001497700"/>
    </source>
</evidence>
<dbReference type="Proteomes" id="UP001497700">
    <property type="component" value="Unassembled WGS sequence"/>
</dbReference>
<reference evidence="1 2" key="1">
    <citation type="journal article" date="2022" name="New Phytol.">
        <title>Ecological generalism drives hyperdiversity of secondary metabolite gene clusters in xylarialean endophytes.</title>
        <authorList>
            <person name="Franco M.E.E."/>
            <person name="Wisecaver J.H."/>
            <person name="Arnold A.E."/>
            <person name="Ju Y.M."/>
            <person name="Slot J.C."/>
            <person name="Ahrendt S."/>
            <person name="Moore L.P."/>
            <person name="Eastman K.E."/>
            <person name="Scott K."/>
            <person name="Konkel Z."/>
            <person name="Mondo S.J."/>
            <person name="Kuo A."/>
            <person name="Hayes R.D."/>
            <person name="Haridas S."/>
            <person name="Andreopoulos B."/>
            <person name="Riley R."/>
            <person name="LaButti K."/>
            <person name="Pangilinan J."/>
            <person name="Lipzen A."/>
            <person name="Amirebrahimi M."/>
            <person name="Yan J."/>
            <person name="Adam C."/>
            <person name="Keymanesh K."/>
            <person name="Ng V."/>
            <person name="Louie K."/>
            <person name="Northen T."/>
            <person name="Drula E."/>
            <person name="Henrissat B."/>
            <person name="Hsieh H.M."/>
            <person name="Youens-Clark K."/>
            <person name="Lutzoni F."/>
            <person name="Miadlikowska J."/>
            <person name="Eastwood D.C."/>
            <person name="Hamelin R.C."/>
            <person name="Grigoriev I.V."/>
            <person name="U'Ren J.M."/>
        </authorList>
    </citation>
    <scope>NUCLEOTIDE SEQUENCE [LARGE SCALE GENOMIC DNA]</scope>
    <source>
        <strain evidence="1 2">CBS 119005</strain>
    </source>
</reference>
<protein>
    <submittedName>
        <fullName evidence="1">Uncharacterized protein</fullName>
    </submittedName>
</protein>
<proteinExistence type="predicted"/>
<organism evidence="1 2">
    <name type="scientific">Hypoxylon rubiginosum</name>
    <dbReference type="NCBI Taxonomy" id="110542"/>
    <lineage>
        <taxon>Eukaryota</taxon>
        <taxon>Fungi</taxon>
        <taxon>Dikarya</taxon>
        <taxon>Ascomycota</taxon>
        <taxon>Pezizomycotina</taxon>
        <taxon>Sordariomycetes</taxon>
        <taxon>Xylariomycetidae</taxon>
        <taxon>Xylariales</taxon>
        <taxon>Hypoxylaceae</taxon>
        <taxon>Hypoxylon</taxon>
    </lineage>
</organism>
<dbReference type="EMBL" id="MU393434">
    <property type="protein sequence ID" value="KAI4868951.1"/>
    <property type="molecule type" value="Genomic_DNA"/>
</dbReference>
<name>A0ACB9ZBL3_9PEZI</name>
<evidence type="ECO:0000313" key="1">
    <source>
        <dbReference type="EMBL" id="KAI4868951.1"/>
    </source>
</evidence>